<name>A0A9P4N7S5_9PLEO</name>
<dbReference type="OrthoDB" id="426293at2759"/>
<dbReference type="Proteomes" id="UP000800093">
    <property type="component" value="Unassembled WGS sequence"/>
</dbReference>
<sequence length="102" mass="10713">MLMTAASNRDAESIALLLRFGADANGFDDKGSTPLFTATQVPFFEGAKILLQRGADPNLSAGPDSESPLGLAASENRIDLVQLYLKHGGDPNFEMASGDTAL</sequence>
<dbReference type="AlphaFoldDB" id="A0A9P4N7S5"/>
<dbReference type="SUPFAM" id="SSF48403">
    <property type="entry name" value="Ankyrin repeat"/>
    <property type="match status" value="1"/>
</dbReference>
<organism evidence="4 5">
    <name type="scientific">Lojkania enalia</name>
    <dbReference type="NCBI Taxonomy" id="147567"/>
    <lineage>
        <taxon>Eukaryota</taxon>
        <taxon>Fungi</taxon>
        <taxon>Dikarya</taxon>
        <taxon>Ascomycota</taxon>
        <taxon>Pezizomycotina</taxon>
        <taxon>Dothideomycetes</taxon>
        <taxon>Pleosporomycetidae</taxon>
        <taxon>Pleosporales</taxon>
        <taxon>Pleosporales incertae sedis</taxon>
        <taxon>Lojkania</taxon>
    </lineage>
</organism>
<keyword evidence="5" id="KW-1185">Reference proteome</keyword>
<feature type="repeat" description="ANK" evidence="3">
    <location>
        <begin position="64"/>
        <end position="96"/>
    </location>
</feature>
<evidence type="ECO:0000313" key="4">
    <source>
        <dbReference type="EMBL" id="KAF2267224.1"/>
    </source>
</evidence>
<evidence type="ECO:0000256" key="3">
    <source>
        <dbReference type="PROSITE-ProRule" id="PRU00023"/>
    </source>
</evidence>
<dbReference type="InterPro" id="IPR002110">
    <property type="entry name" value="Ankyrin_rpt"/>
</dbReference>
<dbReference type="PANTHER" id="PTHR24198:SF165">
    <property type="entry name" value="ANKYRIN REPEAT-CONTAINING PROTEIN-RELATED"/>
    <property type="match status" value="1"/>
</dbReference>
<gene>
    <name evidence="4" type="ORF">CC78DRAFT_424361</name>
</gene>
<dbReference type="PANTHER" id="PTHR24198">
    <property type="entry name" value="ANKYRIN REPEAT AND PROTEIN KINASE DOMAIN-CONTAINING PROTEIN"/>
    <property type="match status" value="1"/>
</dbReference>
<feature type="repeat" description="ANK" evidence="3">
    <location>
        <begin position="30"/>
        <end position="62"/>
    </location>
</feature>
<dbReference type="GO" id="GO:0005737">
    <property type="term" value="C:cytoplasm"/>
    <property type="evidence" value="ECO:0007669"/>
    <property type="project" value="TreeGrafter"/>
</dbReference>
<dbReference type="PROSITE" id="PS50088">
    <property type="entry name" value="ANK_REPEAT"/>
    <property type="match status" value="3"/>
</dbReference>
<dbReference type="EMBL" id="ML986593">
    <property type="protein sequence ID" value="KAF2267224.1"/>
    <property type="molecule type" value="Genomic_DNA"/>
</dbReference>
<accession>A0A9P4N7S5</accession>
<dbReference type="Pfam" id="PF13606">
    <property type="entry name" value="Ank_3"/>
    <property type="match status" value="1"/>
</dbReference>
<comment type="caution">
    <text evidence="4">The sequence shown here is derived from an EMBL/GenBank/DDBJ whole genome shotgun (WGS) entry which is preliminary data.</text>
</comment>
<dbReference type="Pfam" id="PF12796">
    <property type="entry name" value="Ank_2"/>
    <property type="match status" value="1"/>
</dbReference>
<keyword evidence="2 3" id="KW-0040">ANK repeat</keyword>
<dbReference type="InterPro" id="IPR036770">
    <property type="entry name" value="Ankyrin_rpt-contain_sf"/>
</dbReference>
<reference evidence="5" key="1">
    <citation type="journal article" date="2020" name="Stud. Mycol.">
        <title>101 Dothideomycetes genomes: A test case for predicting lifestyles and emergence of pathogens.</title>
        <authorList>
            <person name="Haridas S."/>
            <person name="Albert R."/>
            <person name="Binder M."/>
            <person name="Bloem J."/>
            <person name="LaButti K."/>
            <person name="Salamov A."/>
            <person name="Andreopoulos B."/>
            <person name="Baker S."/>
            <person name="Barry K."/>
            <person name="Bills G."/>
            <person name="Bluhm B."/>
            <person name="Cannon C."/>
            <person name="Castanera R."/>
            <person name="Culley D."/>
            <person name="Daum C."/>
            <person name="Ezra D."/>
            <person name="Gonzalez J."/>
            <person name="Henrissat B."/>
            <person name="Kuo A."/>
            <person name="Liang C."/>
            <person name="Lipzen A."/>
            <person name="Lutzoni F."/>
            <person name="Magnuson J."/>
            <person name="Mondo S."/>
            <person name="Nolan M."/>
            <person name="Ohm R."/>
            <person name="Pangilinan J."/>
            <person name="Park H.-J."/>
            <person name="Ramirez L."/>
            <person name="Alfaro M."/>
            <person name="Sun H."/>
            <person name="Tritt A."/>
            <person name="Yoshinaga Y."/>
            <person name="Zwiers L.-H."/>
            <person name="Turgeon B."/>
            <person name="Goodwin S."/>
            <person name="Spatafora J."/>
            <person name="Crous P."/>
            <person name="Grigoriev I."/>
        </authorList>
    </citation>
    <scope>NUCLEOTIDE SEQUENCE [LARGE SCALE GENOMIC DNA]</scope>
    <source>
        <strain evidence="5">CBS 304.66</strain>
    </source>
</reference>
<proteinExistence type="predicted"/>
<evidence type="ECO:0000313" key="5">
    <source>
        <dbReference type="Proteomes" id="UP000800093"/>
    </source>
</evidence>
<evidence type="ECO:0000256" key="2">
    <source>
        <dbReference type="ARBA" id="ARBA00023043"/>
    </source>
</evidence>
<keyword evidence="1" id="KW-0677">Repeat</keyword>
<dbReference type="Gene3D" id="1.25.40.20">
    <property type="entry name" value="Ankyrin repeat-containing domain"/>
    <property type="match status" value="1"/>
</dbReference>
<feature type="non-terminal residue" evidence="4">
    <location>
        <position position="102"/>
    </location>
</feature>
<dbReference type="SMART" id="SM00248">
    <property type="entry name" value="ANK"/>
    <property type="match status" value="2"/>
</dbReference>
<protein>
    <submittedName>
        <fullName evidence="4">Ankyrin</fullName>
    </submittedName>
</protein>
<evidence type="ECO:0000256" key="1">
    <source>
        <dbReference type="ARBA" id="ARBA00022737"/>
    </source>
</evidence>
<dbReference type="PROSITE" id="PS50297">
    <property type="entry name" value="ANK_REP_REGION"/>
    <property type="match status" value="2"/>
</dbReference>
<feature type="repeat" description="ANK" evidence="3">
    <location>
        <begin position="1"/>
        <end position="29"/>
    </location>
</feature>